<dbReference type="Pfam" id="PF00664">
    <property type="entry name" value="ABC_membrane"/>
    <property type="match status" value="1"/>
</dbReference>
<dbReference type="RefSeq" id="WP_192024934.1">
    <property type="nucleotide sequence ID" value="NZ_JACYTN010000005.1"/>
</dbReference>
<dbReference type="InterPro" id="IPR003439">
    <property type="entry name" value="ABC_transporter-like_ATP-bd"/>
</dbReference>
<dbReference type="PANTHER" id="PTHR43394:SF1">
    <property type="entry name" value="ATP-BINDING CASSETTE SUB-FAMILY B MEMBER 10, MITOCHONDRIAL"/>
    <property type="match status" value="1"/>
</dbReference>
<feature type="domain" description="ABC transmembrane type-1" evidence="9">
    <location>
        <begin position="22"/>
        <end position="303"/>
    </location>
</feature>
<comment type="subcellular location">
    <subcellularLocation>
        <location evidence="1">Cell membrane</location>
        <topology evidence="1">Multi-pass membrane protein</topology>
    </subcellularLocation>
</comment>
<dbReference type="Gene3D" id="1.20.1560.10">
    <property type="entry name" value="ABC transporter type 1, transmembrane domain"/>
    <property type="match status" value="1"/>
</dbReference>
<proteinExistence type="predicted"/>
<dbReference type="PROSITE" id="PS50893">
    <property type="entry name" value="ABC_TRANSPORTER_2"/>
    <property type="match status" value="1"/>
</dbReference>
<organism evidence="10 11">
    <name type="scientific">Paenibacillus arenosi</name>
    <dbReference type="NCBI Taxonomy" id="2774142"/>
    <lineage>
        <taxon>Bacteria</taxon>
        <taxon>Bacillati</taxon>
        <taxon>Bacillota</taxon>
        <taxon>Bacilli</taxon>
        <taxon>Bacillales</taxon>
        <taxon>Paenibacillaceae</taxon>
        <taxon>Paenibacillus</taxon>
    </lineage>
</organism>
<keyword evidence="3" id="KW-0547">Nucleotide-binding</keyword>
<dbReference type="EMBL" id="JACYTN010000005">
    <property type="protein sequence ID" value="MBD8498540.1"/>
    <property type="molecule type" value="Genomic_DNA"/>
</dbReference>
<evidence type="ECO:0000256" key="4">
    <source>
        <dbReference type="ARBA" id="ARBA00022840"/>
    </source>
</evidence>
<dbReference type="PANTHER" id="PTHR43394">
    <property type="entry name" value="ATP-DEPENDENT PERMEASE MDL1, MITOCHONDRIAL"/>
    <property type="match status" value="1"/>
</dbReference>
<feature type="transmembrane region" description="Helical" evidence="7">
    <location>
        <begin position="144"/>
        <end position="173"/>
    </location>
</feature>
<comment type="caution">
    <text evidence="10">The sequence shown here is derived from an EMBL/GenBank/DDBJ whole genome shotgun (WGS) entry which is preliminary data.</text>
</comment>
<reference evidence="10 11" key="1">
    <citation type="submission" date="2020-09" db="EMBL/GenBank/DDBJ databases">
        <title>Paenibacillus sp. CAU 1523 isolated from sand of Haeundae Beach.</title>
        <authorList>
            <person name="Kim W."/>
        </authorList>
    </citation>
    <scope>NUCLEOTIDE SEQUENCE [LARGE SCALE GENOMIC DNA]</scope>
    <source>
        <strain evidence="10 11">CAU 1523</strain>
    </source>
</reference>
<evidence type="ECO:0000256" key="5">
    <source>
        <dbReference type="ARBA" id="ARBA00022989"/>
    </source>
</evidence>
<dbReference type="GO" id="GO:0005524">
    <property type="term" value="F:ATP binding"/>
    <property type="evidence" value="ECO:0007669"/>
    <property type="project" value="UniProtKB-KW"/>
</dbReference>
<feature type="transmembrane region" description="Helical" evidence="7">
    <location>
        <begin position="21"/>
        <end position="45"/>
    </location>
</feature>
<evidence type="ECO:0000256" key="7">
    <source>
        <dbReference type="SAM" id="Phobius"/>
    </source>
</evidence>
<dbReference type="PROSITE" id="PS00211">
    <property type="entry name" value="ABC_TRANSPORTER_1"/>
    <property type="match status" value="1"/>
</dbReference>
<dbReference type="InterPro" id="IPR027417">
    <property type="entry name" value="P-loop_NTPase"/>
</dbReference>
<keyword evidence="4 10" id="KW-0067">ATP-binding</keyword>
<dbReference type="CDD" id="cd07346">
    <property type="entry name" value="ABC_6TM_exporters"/>
    <property type="match status" value="1"/>
</dbReference>
<evidence type="ECO:0000256" key="3">
    <source>
        <dbReference type="ARBA" id="ARBA00022741"/>
    </source>
</evidence>
<name>A0ABR9AWQ5_9BACL</name>
<protein>
    <submittedName>
        <fullName evidence="10">ABC transporter ATP-binding protein</fullName>
    </submittedName>
</protein>
<dbReference type="PROSITE" id="PS50929">
    <property type="entry name" value="ABC_TM1F"/>
    <property type="match status" value="1"/>
</dbReference>
<accession>A0ABR9AWQ5</accession>
<evidence type="ECO:0000256" key="6">
    <source>
        <dbReference type="ARBA" id="ARBA00023136"/>
    </source>
</evidence>
<dbReference type="InterPro" id="IPR039421">
    <property type="entry name" value="Type_1_exporter"/>
</dbReference>
<dbReference type="SUPFAM" id="SSF52540">
    <property type="entry name" value="P-loop containing nucleoside triphosphate hydrolases"/>
    <property type="match status" value="1"/>
</dbReference>
<dbReference type="SMART" id="SM00382">
    <property type="entry name" value="AAA"/>
    <property type="match status" value="1"/>
</dbReference>
<dbReference type="InterPro" id="IPR003593">
    <property type="entry name" value="AAA+_ATPase"/>
</dbReference>
<feature type="domain" description="ABC transporter" evidence="8">
    <location>
        <begin position="337"/>
        <end position="573"/>
    </location>
</feature>
<dbReference type="Pfam" id="PF00005">
    <property type="entry name" value="ABC_tran"/>
    <property type="match status" value="1"/>
</dbReference>
<evidence type="ECO:0000313" key="10">
    <source>
        <dbReference type="EMBL" id="MBD8498540.1"/>
    </source>
</evidence>
<evidence type="ECO:0000256" key="2">
    <source>
        <dbReference type="ARBA" id="ARBA00022692"/>
    </source>
</evidence>
<feature type="transmembrane region" description="Helical" evidence="7">
    <location>
        <begin position="239"/>
        <end position="267"/>
    </location>
</feature>
<keyword evidence="11" id="KW-1185">Reference proteome</keyword>
<keyword evidence="6 7" id="KW-0472">Membrane</keyword>
<evidence type="ECO:0000256" key="1">
    <source>
        <dbReference type="ARBA" id="ARBA00004651"/>
    </source>
</evidence>
<dbReference type="Proteomes" id="UP000634529">
    <property type="component" value="Unassembled WGS sequence"/>
</dbReference>
<dbReference type="InterPro" id="IPR036640">
    <property type="entry name" value="ABC1_TM_sf"/>
</dbReference>
<gene>
    <name evidence="10" type="ORF">IFO66_09545</name>
</gene>
<dbReference type="InterPro" id="IPR011527">
    <property type="entry name" value="ABC1_TM_dom"/>
</dbReference>
<evidence type="ECO:0000259" key="9">
    <source>
        <dbReference type="PROSITE" id="PS50929"/>
    </source>
</evidence>
<evidence type="ECO:0000313" key="11">
    <source>
        <dbReference type="Proteomes" id="UP000634529"/>
    </source>
</evidence>
<dbReference type="InterPro" id="IPR017871">
    <property type="entry name" value="ABC_transporter-like_CS"/>
</dbReference>
<feature type="transmembrane region" description="Helical" evidence="7">
    <location>
        <begin position="279"/>
        <end position="301"/>
    </location>
</feature>
<sequence>MDNNSTFRQLITRMMKYWKMYVVLLITTIIGIVSDLSIAWILSVAINFAVDINNANWTFFIYAGLGLLLIIGINSYLDTYVKAKVSLNVRNDLRMELSHHILRLPQSYYDKHHTGDILARFTNDINSVGEACGTTIMGLIKNPLLSLAAFIYLLTIHWQLALICITLGSLMLVSGKVFGKLMRNTSDRLQHKVGSSVQFLQDICNSSMVIKTFGLEKKLFEKYREKSNEIVSLERSQGIIFGATASSSFIIGNLTFLLSVFMGSYLIATGSVGIGEMIAFVQLMNYLVTPFMGLPALWAGMQQALGGAQRVFDVLSEPTEKAQVPSEGRSPSSFKYLRCSNISFSYPEVKERNILNEVTFTAHSGQLIAVVGASGGGKSTLFKLLLGFYQPTKGNIQINDVDINEMSLRELRDYFALVPQETQLFTGTIRENIAYGNNSATDDDIIAAAKQANAYEFIIQLSEGFDTQIGERGSRLSGGQRQRISIARAIIRNAPILLLDEATAALDNESEWLVQDAIAKLMSDKTTIVIAHRLSTIQNADQILVMESGCIVERGNHEELLALQGRYYSLYEKQLKNELPVEYERTVL</sequence>
<keyword evidence="2 7" id="KW-0812">Transmembrane</keyword>
<feature type="transmembrane region" description="Helical" evidence="7">
    <location>
        <begin position="57"/>
        <end position="77"/>
    </location>
</feature>
<keyword evidence="5 7" id="KW-1133">Transmembrane helix</keyword>
<evidence type="ECO:0000259" key="8">
    <source>
        <dbReference type="PROSITE" id="PS50893"/>
    </source>
</evidence>
<dbReference type="Gene3D" id="3.40.50.300">
    <property type="entry name" value="P-loop containing nucleotide triphosphate hydrolases"/>
    <property type="match status" value="1"/>
</dbReference>
<dbReference type="SUPFAM" id="SSF90123">
    <property type="entry name" value="ABC transporter transmembrane region"/>
    <property type="match status" value="1"/>
</dbReference>